<proteinExistence type="inferred from homology"/>
<comment type="similarity">
    <text evidence="1">Belongs to the arylamine N-acetyltransferase family.</text>
</comment>
<dbReference type="InParanoid" id="A0A2T3A4Y8"/>
<reference evidence="2 3" key="1">
    <citation type="journal article" date="2018" name="Mycol. Prog.">
        <title>Coniella lustricola, a new species from submerged detritus.</title>
        <authorList>
            <person name="Raudabaugh D.B."/>
            <person name="Iturriaga T."/>
            <person name="Carver A."/>
            <person name="Mondo S."/>
            <person name="Pangilinan J."/>
            <person name="Lipzen A."/>
            <person name="He G."/>
            <person name="Amirebrahimi M."/>
            <person name="Grigoriev I.V."/>
            <person name="Miller A.N."/>
        </authorList>
    </citation>
    <scope>NUCLEOTIDE SEQUENCE [LARGE SCALE GENOMIC DNA]</scope>
    <source>
        <strain evidence="2 3">B22-T-1</strain>
    </source>
</reference>
<name>A0A2T3A4Y8_9PEZI</name>
<dbReference type="InterPro" id="IPR038765">
    <property type="entry name" value="Papain-like_cys_pep_sf"/>
</dbReference>
<evidence type="ECO:0000256" key="1">
    <source>
        <dbReference type="ARBA" id="ARBA00006547"/>
    </source>
</evidence>
<dbReference type="PANTHER" id="PTHR11786">
    <property type="entry name" value="N-HYDROXYARYLAMINE O-ACETYLTRANSFERASE"/>
    <property type="match status" value="1"/>
</dbReference>
<dbReference type="Gene3D" id="3.30.2140.20">
    <property type="match status" value="1"/>
</dbReference>
<dbReference type="OrthoDB" id="10260017at2759"/>
<dbReference type="AlphaFoldDB" id="A0A2T3A4Y8"/>
<dbReference type="Proteomes" id="UP000241462">
    <property type="component" value="Unassembled WGS sequence"/>
</dbReference>
<dbReference type="EMBL" id="KZ678468">
    <property type="protein sequence ID" value="PSR82883.1"/>
    <property type="molecule type" value="Genomic_DNA"/>
</dbReference>
<dbReference type="InterPro" id="IPR001447">
    <property type="entry name" value="Arylamine_N-AcTrfase"/>
</dbReference>
<accession>A0A2T3A4Y8</accession>
<evidence type="ECO:0000313" key="2">
    <source>
        <dbReference type="EMBL" id="PSR82883.1"/>
    </source>
</evidence>
<dbReference type="GO" id="GO:0016407">
    <property type="term" value="F:acetyltransferase activity"/>
    <property type="evidence" value="ECO:0007669"/>
    <property type="project" value="InterPro"/>
</dbReference>
<sequence length="387" mass="42830">MSSQTNGTLEPETPPPGPVTAALPGYTPAQVAHYLKHISFPLPLSHPRDATFLKILHRCQITSIPYENLSLHYNPAHSTSIDPQAIYAKFLPDFADPNTSQSRGRGGYCFEDNIFFLFCLRALGFTAYPTSARIRLRDHHTRVPAGPFVGPCHLVIIIVLQDGTTWSSDVGFGGDGPIWPLQLTSAHTTNPDTHEAEEEEAVAGAGAAVANLGTQQIRVRKGTFPGTVRPETSQAWFYEYRNAVTAPWNTYYAFSEAEASLWDLEYCNWWVSTSPKSFQTVQVLGVKFIRDHRDECPPLPQELEEGNGEKAVYRETGIIDPASLVRITGKIMLADASVKKNMGGKTELVTVCKTEEERVQVLQKYFGIILNEEAQEGIRGHVSELKG</sequence>
<protein>
    <submittedName>
        <fullName evidence="2">Uncharacterized protein</fullName>
    </submittedName>
</protein>
<keyword evidence="3" id="KW-1185">Reference proteome</keyword>
<evidence type="ECO:0000313" key="3">
    <source>
        <dbReference type="Proteomes" id="UP000241462"/>
    </source>
</evidence>
<dbReference type="SUPFAM" id="SSF54001">
    <property type="entry name" value="Cysteine proteinases"/>
    <property type="match status" value="1"/>
</dbReference>
<dbReference type="STRING" id="2025994.A0A2T3A4Y8"/>
<dbReference type="Pfam" id="PF00797">
    <property type="entry name" value="Acetyltransf_2"/>
    <property type="match status" value="1"/>
</dbReference>
<organism evidence="2 3">
    <name type="scientific">Coniella lustricola</name>
    <dbReference type="NCBI Taxonomy" id="2025994"/>
    <lineage>
        <taxon>Eukaryota</taxon>
        <taxon>Fungi</taxon>
        <taxon>Dikarya</taxon>
        <taxon>Ascomycota</taxon>
        <taxon>Pezizomycotina</taxon>
        <taxon>Sordariomycetes</taxon>
        <taxon>Sordariomycetidae</taxon>
        <taxon>Diaporthales</taxon>
        <taxon>Schizoparmaceae</taxon>
        <taxon>Coniella</taxon>
    </lineage>
</organism>
<dbReference type="InterPro" id="IPR053710">
    <property type="entry name" value="Arylamine_NAT_domain_sf"/>
</dbReference>
<dbReference type="PANTHER" id="PTHR11786:SF0">
    <property type="entry name" value="ARYLAMINE N-ACETYLTRANSFERASE 4-RELATED"/>
    <property type="match status" value="1"/>
</dbReference>
<gene>
    <name evidence="2" type="ORF">BD289DRAFT_474978</name>
</gene>